<gene>
    <name evidence="1" type="ORF">ACFQ5M_13555</name>
</gene>
<evidence type="ECO:0000313" key="1">
    <source>
        <dbReference type="EMBL" id="MFD1673083.1"/>
    </source>
</evidence>
<dbReference type="Proteomes" id="UP001597267">
    <property type="component" value="Unassembled WGS sequence"/>
</dbReference>
<keyword evidence="2" id="KW-1185">Reference proteome</keyword>
<accession>A0ABW4JBN7</accession>
<name>A0ABW4JBN7_9LACO</name>
<sequence length="44" mass="4966">MTIKETKSGNFHVEVFYPKAVRDILANGKTRFRATVPTRDGPTD</sequence>
<evidence type="ECO:0000313" key="2">
    <source>
        <dbReference type="Proteomes" id="UP001597267"/>
    </source>
</evidence>
<protein>
    <submittedName>
        <fullName evidence="1">Uncharacterized protein</fullName>
    </submittedName>
</protein>
<organism evidence="1 2">
    <name type="scientific">Agrilactobacillus yilanensis</name>
    <dbReference type="NCBI Taxonomy" id="2485997"/>
    <lineage>
        <taxon>Bacteria</taxon>
        <taxon>Bacillati</taxon>
        <taxon>Bacillota</taxon>
        <taxon>Bacilli</taxon>
        <taxon>Lactobacillales</taxon>
        <taxon>Lactobacillaceae</taxon>
        <taxon>Agrilactobacillus</taxon>
    </lineage>
</organism>
<proteinExistence type="predicted"/>
<dbReference type="EMBL" id="JBHTOP010000029">
    <property type="protein sequence ID" value="MFD1673083.1"/>
    <property type="molecule type" value="Genomic_DNA"/>
</dbReference>
<comment type="caution">
    <text evidence="1">The sequence shown here is derived from an EMBL/GenBank/DDBJ whole genome shotgun (WGS) entry which is preliminary data.</text>
</comment>
<dbReference type="RefSeq" id="WP_263853579.1">
    <property type="nucleotide sequence ID" value="NZ_JBHTOP010000029.1"/>
</dbReference>
<reference evidence="2" key="1">
    <citation type="journal article" date="2019" name="Int. J. Syst. Evol. Microbiol.">
        <title>The Global Catalogue of Microorganisms (GCM) 10K type strain sequencing project: providing services to taxonomists for standard genome sequencing and annotation.</title>
        <authorList>
            <consortium name="The Broad Institute Genomics Platform"/>
            <consortium name="The Broad Institute Genome Sequencing Center for Infectious Disease"/>
            <person name="Wu L."/>
            <person name="Ma J."/>
        </authorList>
    </citation>
    <scope>NUCLEOTIDE SEQUENCE [LARGE SCALE GENOMIC DNA]</scope>
    <source>
        <strain evidence="2">CCM 8896</strain>
    </source>
</reference>